<evidence type="ECO:0000313" key="2">
    <source>
        <dbReference type="EMBL" id="ERJ68990.1"/>
    </source>
</evidence>
<proteinExistence type="predicted"/>
<keyword evidence="1" id="KW-0812">Transmembrane</keyword>
<reference evidence="2 3" key="1">
    <citation type="submission" date="2013-06" db="EMBL/GenBank/DDBJ databases">
        <authorList>
            <person name="Weinstock G."/>
            <person name="Sodergren E."/>
            <person name="Lobos E.A."/>
            <person name="Fulton L."/>
            <person name="Fulton R."/>
            <person name="Courtney L."/>
            <person name="Fronick C."/>
            <person name="O'Laughlin M."/>
            <person name="Godfrey J."/>
            <person name="Wilson R.M."/>
            <person name="Miner T."/>
            <person name="Farmer C."/>
            <person name="Delehaunty K."/>
            <person name="Cordes M."/>
            <person name="Minx P."/>
            <person name="Tomlinson C."/>
            <person name="Chen J."/>
            <person name="Wollam A."/>
            <person name="Pepin K.H."/>
            <person name="Bhonagiri V."/>
            <person name="Zhang X."/>
            <person name="Warren W."/>
            <person name="Mitreva M."/>
            <person name="Mardis E.R."/>
            <person name="Wilson R.K."/>
        </authorList>
    </citation>
    <scope>NUCLEOTIDE SEQUENCE [LARGE SCALE GENOMIC DNA]</scope>
    <source>
        <strain evidence="2 3">F0570</strain>
    </source>
</reference>
<keyword evidence="1" id="KW-1133">Transmembrane helix</keyword>
<dbReference type="PROSITE" id="PS51257">
    <property type="entry name" value="PROKAR_LIPOPROTEIN"/>
    <property type="match status" value="1"/>
</dbReference>
<comment type="caution">
    <text evidence="2">The sequence shown here is derived from an EMBL/GenBank/DDBJ whole genome shotgun (WGS) entry which is preliminary data.</text>
</comment>
<evidence type="ECO:0000256" key="1">
    <source>
        <dbReference type="SAM" id="Phobius"/>
    </source>
</evidence>
<protein>
    <submittedName>
        <fullName evidence="2">Uncharacterized protein</fullName>
    </submittedName>
</protein>
<name>A0A0E2LTN6_PORGN</name>
<feature type="transmembrane region" description="Helical" evidence="1">
    <location>
        <begin position="42"/>
        <end position="62"/>
    </location>
</feature>
<gene>
    <name evidence="2" type="ORF">HMPREF1555_00104</name>
</gene>
<sequence>MQSKYFEYIIVYLSVLLACALIGIIVRFVFVSAGVDEFTATVIFWIVTGVGVILYSALMLLIDGLFTAIVKKFSLTSICLHHHPKKRKKLSRIWPQRV</sequence>
<dbReference type="Proteomes" id="UP000016630">
    <property type="component" value="Unassembled WGS sequence"/>
</dbReference>
<dbReference type="HOGENOM" id="CLU_2331346_0_0_10"/>
<accession>A0A0E2LTN6</accession>
<keyword evidence="1" id="KW-0472">Membrane</keyword>
<dbReference type="AlphaFoldDB" id="A0A0E2LTN6"/>
<feature type="transmembrane region" description="Helical" evidence="1">
    <location>
        <begin position="9"/>
        <end position="30"/>
    </location>
</feature>
<organism evidence="2 3">
    <name type="scientific">Porphyromonas gingivalis F0570</name>
    <dbReference type="NCBI Taxonomy" id="1227271"/>
    <lineage>
        <taxon>Bacteria</taxon>
        <taxon>Pseudomonadati</taxon>
        <taxon>Bacteroidota</taxon>
        <taxon>Bacteroidia</taxon>
        <taxon>Bacteroidales</taxon>
        <taxon>Porphyromonadaceae</taxon>
        <taxon>Porphyromonas</taxon>
    </lineage>
</organism>
<dbReference type="EMBL" id="AWUW01000005">
    <property type="protein sequence ID" value="ERJ68990.1"/>
    <property type="molecule type" value="Genomic_DNA"/>
</dbReference>
<evidence type="ECO:0000313" key="3">
    <source>
        <dbReference type="Proteomes" id="UP000016630"/>
    </source>
</evidence>